<evidence type="ECO:0000313" key="1">
    <source>
        <dbReference type="EMBL" id="MES1930046.1"/>
    </source>
</evidence>
<dbReference type="SUPFAM" id="SSF103025">
    <property type="entry name" value="Folate-binding domain"/>
    <property type="match status" value="1"/>
</dbReference>
<evidence type="ECO:0000313" key="2">
    <source>
        <dbReference type="Proteomes" id="UP001460888"/>
    </source>
</evidence>
<dbReference type="PANTHER" id="PTHR22602:SF0">
    <property type="entry name" value="TRANSFERASE CAF17, MITOCHONDRIAL-RELATED"/>
    <property type="match status" value="1"/>
</dbReference>
<dbReference type="Proteomes" id="UP001460888">
    <property type="component" value="Unassembled WGS sequence"/>
</dbReference>
<name>A0ABV2B2D3_9GAMM</name>
<dbReference type="InterPro" id="IPR017703">
    <property type="entry name" value="YgfZ/GCV_T_CS"/>
</dbReference>
<keyword evidence="2" id="KW-1185">Reference proteome</keyword>
<organism evidence="1 2">
    <name type="scientific">Salinisphaera dokdonensis CL-ES53</name>
    <dbReference type="NCBI Taxonomy" id="1304272"/>
    <lineage>
        <taxon>Bacteria</taxon>
        <taxon>Pseudomonadati</taxon>
        <taxon>Pseudomonadota</taxon>
        <taxon>Gammaproteobacteria</taxon>
        <taxon>Salinisphaerales</taxon>
        <taxon>Salinisphaeraceae</taxon>
        <taxon>Salinisphaera</taxon>
    </lineage>
</organism>
<accession>A0ABV2B2D3</accession>
<dbReference type="RefSeq" id="WP_353111890.1">
    <property type="nucleotide sequence ID" value="NZ_APND01000004.1"/>
</dbReference>
<comment type="caution">
    <text evidence="1">The sequence shown here is derived from an EMBL/GenBank/DDBJ whole genome shotgun (WGS) entry which is preliminary data.</text>
</comment>
<gene>
    <name evidence="1" type="ORF">SADO_12363</name>
</gene>
<dbReference type="PANTHER" id="PTHR22602">
    <property type="entry name" value="TRANSFERASE CAF17, MITOCHONDRIAL-RELATED"/>
    <property type="match status" value="1"/>
</dbReference>
<dbReference type="Gene3D" id="3.30.70.1400">
    <property type="entry name" value="Aminomethyltransferase beta-barrel domains"/>
    <property type="match status" value="1"/>
</dbReference>
<dbReference type="Gene3D" id="2.40.30.160">
    <property type="match status" value="1"/>
</dbReference>
<reference evidence="1 2" key="1">
    <citation type="submission" date="2013-03" db="EMBL/GenBank/DDBJ databases">
        <title>Salinisphaera dokdonensis CL-ES53 Genome Sequencing.</title>
        <authorList>
            <person name="Li C."/>
            <person name="Lai Q."/>
            <person name="Shao Z."/>
        </authorList>
    </citation>
    <scope>NUCLEOTIDE SEQUENCE [LARGE SCALE GENOMIC DNA]</scope>
    <source>
        <strain evidence="1 2">CL-ES53</strain>
    </source>
</reference>
<dbReference type="PIRSF" id="PIRSF006487">
    <property type="entry name" value="GcvT"/>
    <property type="match status" value="1"/>
</dbReference>
<sequence>MTDAEPLRAAPLGAIAVTGTDAADFLRAQLTNDVMRLGPNRHFLAAWCDAKGRTQMVARVCEYEGAYLLIVPRELIPALIKRLRMFVLRAKVDVADMSDSLRIEGVTGGDLPVANRCEKQGIHTLLGLPAGSKDTPRALVLAPADSDDSLAGAVSADSDEWERSEIDSGLPSIFGATQGLFVPQMLNLHWLMAIDFDKGCYPGQEVIARLHYRGTLSRRMFRLEWQGRPPAPGDDVLDEAGERQGTVVRCAPSASDNSSGTALAVLKVRAADNALATPDTRLSLLDLPYPTPA</sequence>
<dbReference type="InterPro" id="IPR045179">
    <property type="entry name" value="YgfZ/GcvT"/>
</dbReference>
<dbReference type="GO" id="GO:0016740">
    <property type="term" value="F:transferase activity"/>
    <property type="evidence" value="ECO:0007669"/>
    <property type="project" value="UniProtKB-KW"/>
</dbReference>
<dbReference type="EMBL" id="APND01000004">
    <property type="protein sequence ID" value="MES1930046.1"/>
    <property type="molecule type" value="Genomic_DNA"/>
</dbReference>
<dbReference type="NCBIfam" id="TIGR03317">
    <property type="entry name" value="ygfZ_signature"/>
    <property type="match status" value="1"/>
</dbReference>
<protein>
    <submittedName>
        <fullName evidence="1">Aminomethyl transferase</fullName>
    </submittedName>
</protein>
<proteinExistence type="predicted"/>
<keyword evidence="1" id="KW-0808">Transferase</keyword>